<reference evidence="1 2" key="1">
    <citation type="journal article" date="2010" name="J. Bacteriol.">
        <title>Genome sequence of Lentisphaera araneosa HTCC2155T, the type species of the order Lentisphaerales in the phylum Lentisphaerae.</title>
        <authorList>
            <person name="Thrash J.C."/>
            <person name="Cho J.C."/>
            <person name="Vergin K.L."/>
            <person name="Morris R.M."/>
            <person name="Giovannoni S.J."/>
        </authorList>
    </citation>
    <scope>NUCLEOTIDE SEQUENCE [LARGE SCALE GENOMIC DNA]</scope>
    <source>
        <strain evidence="1 2">HTCC2155</strain>
    </source>
</reference>
<name>A6DMK7_9BACT</name>
<dbReference type="STRING" id="313628.LNTAR_16047"/>
<evidence type="ECO:0008006" key="3">
    <source>
        <dbReference type="Google" id="ProtNLM"/>
    </source>
</evidence>
<dbReference type="Proteomes" id="UP000004947">
    <property type="component" value="Unassembled WGS sequence"/>
</dbReference>
<gene>
    <name evidence="1" type="ORF">LNTAR_16047</name>
</gene>
<keyword evidence="2" id="KW-1185">Reference proteome</keyword>
<sequence>MSLYKSTFPAILLIESDPQMSEFFSRMISNCGYEVLTISSEDEFSSLNEDEIGIIHACIINELQDYDEFFKTYEYAFRSHNIKKAPIILITSGDEDLEPSVVSKTFHISRKVNFNFSELTEKIHDAILL</sequence>
<accession>A6DMK7</accession>
<proteinExistence type="predicted"/>
<organism evidence="1 2">
    <name type="scientific">Lentisphaera araneosa HTCC2155</name>
    <dbReference type="NCBI Taxonomy" id="313628"/>
    <lineage>
        <taxon>Bacteria</taxon>
        <taxon>Pseudomonadati</taxon>
        <taxon>Lentisphaerota</taxon>
        <taxon>Lentisphaeria</taxon>
        <taxon>Lentisphaerales</taxon>
        <taxon>Lentisphaeraceae</taxon>
        <taxon>Lentisphaera</taxon>
    </lineage>
</organism>
<dbReference type="EMBL" id="ABCK01000011">
    <property type="protein sequence ID" value="EDM27197.1"/>
    <property type="molecule type" value="Genomic_DNA"/>
</dbReference>
<dbReference type="SUPFAM" id="SSF52172">
    <property type="entry name" value="CheY-like"/>
    <property type="match status" value="1"/>
</dbReference>
<dbReference type="InterPro" id="IPR011006">
    <property type="entry name" value="CheY-like_superfamily"/>
</dbReference>
<protein>
    <recommendedName>
        <fullName evidence="3">Response regulatory domain-containing protein</fullName>
    </recommendedName>
</protein>
<evidence type="ECO:0000313" key="2">
    <source>
        <dbReference type="Proteomes" id="UP000004947"/>
    </source>
</evidence>
<dbReference type="AlphaFoldDB" id="A6DMK7"/>
<evidence type="ECO:0000313" key="1">
    <source>
        <dbReference type="EMBL" id="EDM27197.1"/>
    </source>
</evidence>
<comment type="caution">
    <text evidence="1">The sequence shown here is derived from an EMBL/GenBank/DDBJ whole genome shotgun (WGS) entry which is preliminary data.</text>
</comment>